<name>A0A7G8BNF9_9BACT</name>
<evidence type="ECO:0000256" key="1">
    <source>
        <dbReference type="ARBA" id="ARBA00022801"/>
    </source>
</evidence>
<dbReference type="GO" id="GO:0016787">
    <property type="term" value="F:hydrolase activity"/>
    <property type="evidence" value="ECO:0007669"/>
    <property type="project" value="UniProtKB-KW"/>
</dbReference>
<sequence length="293" mass="33171">MPANIEHRQVAANGITFHVAVSGPADARPILCIHGFPEGWMSWRHVMELMPENRIYAPDLRGYPGTTYSNGGYDVFTLTDDIRALIETLGIQGCLLVTHDWGGALGWLFSHRYASLIRKLVVVNCTHTKTLVRAALTCEDWQPFRIPWVPFFQIPWFPEWFMTTNLGRKLLKWSFTVRQGQTGTMDIALVDEIVGRFQTAADMHGPIQYYRAFVRTLLLPSQHKRLYALYQTPISIPVTMVWGMKDGALPSAVAIKSFNDAGCEGDWRPLPGVGHFVDLEAWTKLADEIQRVL</sequence>
<evidence type="ECO:0000259" key="2">
    <source>
        <dbReference type="Pfam" id="PF00561"/>
    </source>
</evidence>
<dbReference type="SUPFAM" id="SSF53474">
    <property type="entry name" value="alpha/beta-Hydrolases"/>
    <property type="match status" value="1"/>
</dbReference>
<dbReference type="RefSeq" id="WP_186745943.1">
    <property type="nucleotide sequence ID" value="NZ_CP060394.1"/>
</dbReference>
<keyword evidence="4" id="KW-1185">Reference proteome</keyword>
<dbReference type="PRINTS" id="PR00412">
    <property type="entry name" value="EPOXHYDRLASE"/>
</dbReference>
<feature type="domain" description="AB hydrolase-1" evidence="2">
    <location>
        <begin position="29"/>
        <end position="132"/>
    </location>
</feature>
<dbReference type="InterPro" id="IPR000639">
    <property type="entry name" value="Epox_hydrolase-like"/>
</dbReference>
<dbReference type="InterPro" id="IPR029058">
    <property type="entry name" value="AB_hydrolase_fold"/>
</dbReference>
<protein>
    <submittedName>
        <fullName evidence="3">Alpha/beta hydrolase</fullName>
    </submittedName>
</protein>
<proteinExistence type="predicted"/>
<dbReference type="AlphaFoldDB" id="A0A7G8BNF9"/>
<evidence type="ECO:0000313" key="3">
    <source>
        <dbReference type="EMBL" id="QNI34079.1"/>
    </source>
</evidence>
<accession>A0A7G8BNF9</accession>
<gene>
    <name evidence="3" type="ORF">H7849_09330</name>
</gene>
<evidence type="ECO:0000313" key="4">
    <source>
        <dbReference type="Proteomes" id="UP000515312"/>
    </source>
</evidence>
<dbReference type="EMBL" id="CP060394">
    <property type="protein sequence ID" value="QNI34079.1"/>
    <property type="molecule type" value="Genomic_DNA"/>
</dbReference>
<keyword evidence="1 3" id="KW-0378">Hydrolase</keyword>
<dbReference type="Pfam" id="PF00561">
    <property type="entry name" value="Abhydrolase_1"/>
    <property type="match status" value="1"/>
</dbReference>
<organism evidence="3 4">
    <name type="scientific">Alloacidobacterium dinghuense</name>
    <dbReference type="NCBI Taxonomy" id="2763107"/>
    <lineage>
        <taxon>Bacteria</taxon>
        <taxon>Pseudomonadati</taxon>
        <taxon>Acidobacteriota</taxon>
        <taxon>Terriglobia</taxon>
        <taxon>Terriglobales</taxon>
        <taxon>Acidobacteriaceae</taxon>
        <taxon>Alloacidobacterium</taxon>
    </lineage>
</organism>
<dbReference type="Proteomes" id="UP000515312">
    <property type="component" value="Chromosome"/>
</dbReference>
<reference evidence="3 4" key="1">
    <citation type="submission" date="2020-08" db="EMBL/GenBank/DDBJ databases">
        <title>Edaphobacter telluris sp. nov. and Acidobacterium dinghuensis sp. nov., two acidobacteria isolated from forest soil.</title>
        <authorList>
            <person name="Fu J."/>
            <person name="Qiu L."/>
        </authorList>
    </citation>
    <scope>NUCLEOTIDE SEQUENCE [LARGE SCALE GENOMIC DNA]</scope>
    <source>
        <strain evidence="3">4Y35</strain>
    </source>
</reference>
<dbReference type="KEGG" id="adin:H7849_09330"/>
<dbReference type="Gene3D" id="3.40.50.1820">
    <property type="entry name" value="alpha/beta hydrolase"/>
    <property type="match status" value="1"/>
</dbReference>
<dbReference type="InterPro" id="IPR000073">
    <property type="entry name" value="AB_hydrolase_1"/>
</dbReference>
<dbReference type="PANTHER" id="PTHR43329">
    <property type="entry name" value="EPOXIDE HYDROLASE"/>
    <property type="match status" value="1"/>
</dbReference>